<dbReference type="EMBL" id="JARGEI010000002">
    <property type="protein sequence ID" value="KAJ8735234.1"/>
    <property type="molecule type" value="Genomic_DNA"/>
</dbReference>
<sequence>MLGAGHINHLLRRKNTYGLGLDKYKRIFPKCSANRQKCKKAQNLSPAEQIKTKYFKTVLCISLVTTKIVRTRYYYCENRKVEVNVLKKVHYLVYKNGIKCTAQFSLISLVTRNLNNFIDCAQHN</sequence>
<evidence type="ECO:0000313" key="2">
    <source>
        <dbReference type="Proteomes" id="UP001231518"/>
    </source>
</evidence>
<accession>A0AAD8DZG1</accession>
<keyword evidence="2" id="KW-1185">Reference proteome</keyword>
<name>A0AAD8DZG1_MYTSE</name>
<organism evidence="1 2">
    <name type="scientific">Mythimna separata</name>
    <name type="common">Oriental armyworm</name>
    <name type="synonym">Pseudaletia separata</name>
    <dbReference type="NCBI Taxonomy" id="271217"/>
    <lineage>
        <taxon>Eukaryota</taxon>
        <taxon>Metazoa</taxon>
        <taxon>Ecdysozoa</taxon>
        <taxon>Arthropoda</taxon>
        <taxon>Hexapoda</taxon>
        <taxon>Insecta</taxon>
        <taxon>Pterygota</taxon>
        <taxon>Neoptera</taxon>
        <taxon>Endopterygota</taxon>
        <taxon>Lepidoptera</taxon>
        <taxon>Glossata</taxon>
        <taxon>Ditrysia</taxon>
        <taxon>Noctuoidea</taxon>
        <taxon>Noctuidae</taxon>
        <taxon>Noctuinae</taxon>
        <taxon>Hadenini</taxon>
        <taxon>Mythimna</taxon>
    </lineage>
</organism>
<dbReference type="AlphaFoldDB" id="A0AAD8DZG1"/>
<proteinExistence type="predicted"/>
<gene>
    <name evidence="1" type="ORF">PYW07_006854</name>
</gene>
<comment type="caution">
    <text evidence="1">The sequence shown here is derived from an EMBL/GenBank/DDBJ whole genome shotgun (WGS) entry which is preliminary data.</text>
</comment>
<evidence type="ECO:0000313" key="1">
    <source>
        <dbReference type="EMBL" id="KAJ8735234.1"/>
    </source>
</evidence>
<reference evidence="1" key="1">
    <citation type="submission" date="2023-03" db="EMBL/GenBank/DDBJ databases">
        <title>Chromosome-level genomes of two armyworms, Mythimna separata and Mythimna loreyi, provide insights into the biosynthesis and reception of sex pheromones.</title>
        <authorList>
            <person name="Zhao H."/>
        </authorList>
    </citation>
    <scope>NUCLEOTIDE SEQUENCE</scope>
    <source>
        <strain evidence="1">BeijingLab</strain>
        <tissue evidence="1">Pupa</tissue>
    </source>
</reference>
<dbReference type="Proteomes" id="UP001231518">
    <property type="component" value="Chromosome 2"/>
</dbReference>
<protein>
    <submittedName>
        <fullName evidence="1">Uncharacterized protein</fullName>
    </submittedName>
</protein>